<accession>A0A8X6IL44</accession>
<evidence type="ECO:0000313" key="2">
    <source>
        <dbReference type="Proteomes" id="UP000887116"/>
    </source>
</evidence>
<name>A0A8X6IL44_TRICU</name>
<comment type="caution">
    <text evidence="1">The sequence shown here is derived from an EMBL/GenBank/DDBJ whole genome shotgun (WGS) entry which is preliminary data.</text>
</comment>
<dbReference type="AlphaFoldDB" id="A0A8X6IL44"/>
<dbReference type="Proteomes" id="UP000887116">
    <property type="component" value="Unassembled WGS sequence"/>
</dbReference>
<protein>
    <submittedName>
        <fullName evidence="1">Uncharacterized protein</fullName>
    </submittedName>
</protein>
<keyword evidence="2" id="KW-1185">Reference proteome</keyword>
<proteinExistence type="predicted"/>
<sequence>MPLKVVEREKEVDISSATDGYPCKDHEFSTNVAIFFSDIVRGRSSSWDFKNPQSFVYVAHTETDLSLKNTLIHCCDVQWM</sequence>
<evidence type="ECO:0000313" key="1">
    <source>
        <dbReference type="EMBL" id="GFQ79155.1"/>
    </source>
</evidence>
<gene>
    <name evidence="1" type="ORF">TNCT_431871</name>
</gene>
<dbReference type="EMBL" id="BMAO01002218">
    <property type="protein sequence ID" value="GFQ79155.1"/>
    <property type="molecule type" value="Genomic_DNA"/>
</dbReference>
<reference evidence="1" key="1">
    <citation type="submission" date="2020-07" db="EMBL/GenBank/DDBJ databases">
        <title>Multicomponent nature underlies the extraordinary mechanical properties of spider dragline silk.</title>
        <authorList>
            <person name="Kono N."/>
            <person name="Nakamura H."/>
            <person name="Mori M."/>
            <person name="Yoshida Y."/>
            <person name="Ohtoshi R."/>
            <person name="Malay A.D."/>
            <person name="Moran D.A.P."/>
            <person name="Tomita M."/>
            <person name="Numata K."/>
            <person name="Arakawa K."/>
        </authorList>
    </citation>
    <scope>NUCLEOTIDE SEQUENCE</scope>
</reference>
<organism evidence="1 2">
    <name type="scientific">Trichonephila clavata</name>
    <name type="common">Joro spider</name>
    <name type="synonym">Nephila clavata</name>
    <dbReference type="NCBI Taxonomy" id="2740835"/>
    <lineage>
        <taxon>Eukaryota</taxon>
        <taxon>Metazoa</taxon>
        <taxon>Ecdysozoa</taxon>
        <taxon>Arthropoda</taxon>
        <taxon>Chelicerata</taxon>
        <taxon>Arachnida</taxon>
        <taxon>Araneae</taxon>
        <taxon>Araneomorphae</taxon>
        <taxon>Entelegynae</taxon>
        <taxon>Araneoidea</taxon>
        <taxon>Nephilidae</taxon>
        <taxon>Trichonephila</taxon>
    </lineage>
</organism>